<gene>
    <name evidence="3" type="ORF">SAMN02745170_01807</name>
</gene>
<evidence type="ECO:0000313" key="4">
    <source>
        <dbReference type="Proteomes" id="UP000322917"/>
    </source>
</evidence>
<dbReference type="Pfam" id="PF23666">
    <property type="entry name" value="Rcc01698_C"/>
    <property type="match status" value="1"/>
</dbReference>
<feature type="domain" description="Tip attachment protein J" evidence="1">
    <location>
        <begin position="237"/>
        <end position="394"/>
    </location>
</feature>
<evidence type="ECO:0000313" key="3">
    <source>
        <dbReference type="EMBL" id="SHJ12805.1"/>
    </source>
</evidence>
<dbReference type="EMBL" id="FQZD01000012">
    <property type="protein sequence ID" value="SHJ12805.1"/>
    <property type="molecule type" value="Genomic_DNA"/>
</dbReference>
<keyword evidence="4" id="KW-1185">Reference proteome</keyword>
<dbReference type="Pfam" id="PF13550">
    <property type="entry name" value="Phage-tail_3"/>
    <property type="match status" value="1"/>
</dbReference>
<organism evidence="3 4">
    <name type="scientific">Propionispora hippei DSM 15287</name>
    <dbReference type="NCBI Taxonomy" id="1123003"/>
    <lineage>
        <taxon>Bacteria</taxon>
        <taxon>Bacillati</taxon>
        <taxon>Bacillota</taxon>
        <taxon>Negativicutes</taxon>
        <taxon>Selenomonadales</taxon>
        <taxon>Sporomusaceae</taxon>
        <taxon>Propionispora</taxon>
    </lineage>
</organism>
<feature type="domain" description="Rcc01698-like C-terminal" evidence="2">
    <location>
        <begin position="496"/>
        <end position="589"/>
    </location>
</feature>
<sequence length="745" mass="82020">MATLILGTIAKNAGWNAFWSGVAAMAGSVIDQSLFAPNVSREGPRLDDLRLQTSTFGASIPKIYGTVRTECNVIWGTNYVEHVTTEKQGGGKGGGGGSVTTTSYSYSVSFAVGLCQGPISGIGRVWADGKLIDLAKHDYTLYYGTEAQTPDPYMEGIEGVGMVPAYRGLAYIVFKNFFVTDYGNRIPNLSFEVMHSTTELKNIVEEISVNAGLDLSEIDVSSMADIHVPGYKTSGEKSRRSQIEQLQLLYVFDGVERNGKVVFKQRDFTKVLPISLDSIGAYENSPSSEAYTATRMDERELPVRLTIKYLSADKEYQQGVMSAFRQLTLSRNEKSLDTEFVLTDSQAKTLADTRLYEAWVGRTKYEFSLGSQYAHILPGDILELNLANERKALIVVSKVSYGKPGIIKIQAESTYASTYTLVTRNVDPEPQLQTAEPATEITTEFLDIPRLPGDNSQTDDTIYVASTASVYYGASVFRSNDGGLTYSLNLYRTPQAYMGVTTTALASGPTVYWDNANTLDVVMSYGSLESRPVLDVLNGFNAALVGDEIIQFTTALLIAPNTYRISVLLRGRLGTEHKAASHVAGERFVLLSLSMLGRLTVPSSDWFQSRLFRVGPSTLPMTNHLYQDKHFTSQGIMALPLSPCHITGSRDDSGNLTISWIRRTRGDGSWKELVDVPLSEKSEMYEIDVVSEGTVKRTLRTVSSFVIYSADEQIADFGSVQSLIKVRIYQMSESRGRGTVREEII</sequence>
<dbReference type="InterPro" id="IPR056490">
    <property type="entry name" value="Rcc01698_C"/>
</dbReference>
<dbReference type="AlphaFoldDB" id="A0A1M6GS42"/>
<protein>
    <submittedName>
        <fullName evidence="3">Phage tail protein</fullName>
    </submittedName>
</protein>
<reference evidence="3 4" key="1">
    <citation type="submission" date="2016-11" db="EMBL/GenBank/DDBJ databases">
        <authorList>
            <person name="Varghese N."/>
            <person name="Submissions S."/>
        </authorList>
    </citation>
    <scope>NUCLEOTIDE SEQUENCE [LARGE SCALE GENOMIC DNA]</scope>
    <source>
        <strain evidence="3 4">DSM 15287</strain>
    </source>
</reference>
<evidence type="ECO:0000259" key="2">
    <source>
        <dbReference type="Pfam" id="PF23666"/>
    </source>
</evidence>
<accession>A0A1M6GS42</accession>
<proteinExistence type="predicted"/>
<evidence type="ECO:0000259" key="1">
    <source>
        <dbReference type="Pfam" id="PF13550"/>
    </source>
</evidence>
<dbReference type="Proteomes" id="UP000322917">
    <property type="component" value="Unassembled WGS sequence"/>
</dbReference>
<dbReference type="RefSeq" id="WP_149734575.1">
    <property type="nucleotide sequence ID" value="NZ_FQZD01000012.1"/>
</dbReference>
<dbReference type="InterPro" id="IPR032876">
    <property type="entry name" value="J_dom"/>
</dbReference>
<dbReference type="OrthoDB" id="1681440at2"/>
<name>A0A1M6GS42_9FIRM</name>